<comment type="subcellular location">
    <subcellularLocation>
        <location evidence="1">Membrane</location>
        <topology evidence="1">Multi-pass membrane protein</topology>
    </subcellularLocation>
</comment>
<feature type="transmembrane region" description="Helical" evidence="8">
    <location>
        <begin position="34"/>
        <end position="55"/>
    </location>
</feature>
<dbReference type="Proteomes" id="UP001163046">
    <property type="component" value="Unassembled WGS sequence"/>
</dbReference>
<dbReference type="EMBL" id="MU826882">
    <property type="protein sequence ID" value="KAJ7369865.1"/>
    <property type="molecule type" value="Genomic_DNA"/>
</dbReference>
<dbReference type="OrthoDB" id="5981855at2759"/>
<feature type="transmembrane region" description="Helical" evidence="8">
    <location>
        <begin position="89"/>
        <end position="112"/>
    </location>
</feature>
<dbReference type="Pfam" id="PF00001">
    <property type="entry name" value="7tm_1"/>
    <property type="match status" value="1"/>
</dbReference>
<dbReference type="Gene3D" id="1.20.1070.10">
    <property type="entry name" value="Rhodopsin 7-helix transmembrane proteins"/>
    <property type="match status" value="1"/>
</dbReference>
<proteinExistence type="predicted"/>
<evidence type="ECO:0000313" key="10">
    <source>
        <dbReference type="EMBL" id="KAJ7369865.1"/>
    </source>
</evidence>
<dbReference type="InterPro" id="IPR000276">
    <property type="entry name" value="GPCR_Rhodpsn"/>
</dbReference>
<organism evidence="10 11">
    <name type="scientific">Desmophyllum pertusum</name>
    <dbReference type="NCBI Taxonomy" id="174260"/>
    <lineage>
        <taxon>Eukaryota</taxon>
        <taxon>Metazoa</taxon>
        <taxon>Cnidaria</taxon>
        <taxon>Anthozoa</taxon>
        <taxon>Hexacorallia</taxon>
        <taxon>Scleractinia</taxon>
        <taxon>Caryophylliina</taxon>
        <taxon>Caryophylliidae</taxon>
        <taxon>Desmophyllum</taxon>
    </lineage>
</organism>
<feature type="transmembrane region" description="Helical" evidence="8">
    <location>
        <begin position="133"/>
        <end position="152"/>
    </location>
</feature>
<keyword evidence="11" id="KW-1185">Reference proteome</keyword>
<evidence type="ECO:0000256" key="6">
    <source>
        <dbReference type="ARBA" id="ARBA00023170"/>
    </source>
</evidence>
<dbReference type="PANTHER" id="PTHR45695">
    <property type="entry name" value="LEUCOKININ RECEPTOR-RELATED"/>
    <property type="match status" value="1"/>
</dbReference>
<keyword evidence="3 8" id="KW-1133">Transmembrane helix</keyword>
<dbReference type="GO" id="GO:0004930">
    <property type="term" value="F:G protein-coupled receptor activity"/>
    <property type="evidence" value="ECO:0007669"/>
    <property type="project" value="UniProtKB-KW"/>
</dbReference>
<comment type="caution">
    <text evidence="10">The sequence shown here is derived from an EMBL/GenBank/DDBJ whole genome shotgun (WGS) entry which is preliminary data.</text>
</comment>
<protein>
    <recommendedName>
        <fullName evidence="9">G-protein coupled receptors family 1 profile domain-containing protein</fullName>
    </recommendedName>
</protein>
<evidence type="ECO:0000313" key="11">
    <source>
        <dbReference type="Proteomes" id="UP001163046"/>
    </source>
</evidence>
<reference evidence="10" key="1">
    <citation type="submission" date="2023-01" db="EMBL/GenBank/DDBJ databases">
        <title>Genome assembly of the deep-sea coral Lophelia pertusa.</title>
        <authorList>
            <person name="Herrera S."/>
            <person name="Cordes E."/>
        </authorList>
    </citation>
    <scope>NUCLEOTIDE SEQUENCE</scope>
    <source>
        <strain evidence="10">USNM1676648</strain>
        <tissue evidence="10">Polyp</tissue>
    </source>
</reference>
<dbReference type="PRINTS" id="PR00237">
    <property type="entry name" value="GPCRRHODOPSN"/>
</dbReference>
<keyword evidence="7" id="KW-0807">Transducer</keyword>
<evidence type="ECO:0000256" key="3">
    <source>
        <dbReference type="ARBA" id="ARBA00022989"/>
    </source>
</evidence>
<dbReference type="PROSITE" id="PS50262">
    <property type="entry name" value="G_PROTEIN_RECEP_F1_2"/>
    <property type="match status" value="1"/>
</dbReference>
<evidence type="ECO:0000259" key="9">
    <source>
        <dbReference type="PROSITE" id="PS50262"/>
    </source>
</evidence>
<keyword evidence="5 8" id="KW-0472">Membrane</keyword>
<dbReference type="SUPFAM" id="SSF81321">
    <property type="entry name" value="Family A G protein-coupled receptor-like"/>
    <property type="match status" value="1"/>
</dbReference>
<dbReference type="AlphaFoldDB" id="A0A9W9YV06"/>
<evidence type="ECO:0000256" key="4">
    <source>
        <dbReference type="ARBA" id="ARBA00023040"/>
    </source>
</evidence>
<accession>A0A9W9YV06</accession>
<sequence length="253" mass="29160">MHSQLRHFDTCNYRCRSIHRHIFPLRRVIDSRKAIQLIAAAWLVPALSASIFLYLNSLVEYHGILYCVEKWGTAIPMYFNTIYTTADFIIFYALPLMEIIVLYIAIIYKIWMRKIPGQVTTANEQVELKAKKNVLKVLIIAVLTFALFWLPMKIYFMVMIYSKSGCSTNPTLLFLSIFFACANCAVNPFIYLTFSRDFRNGFKAIFHCLPCIAADLPRVHSRTMDMKTVTEMSHSGKHDGGLSLKSFKKIENS</sequence>
<keyword evidence="4" id="KW-0297">G-protein coupled receptor</keyword>
<name>A0A9W9YV06_9CNID</name>
<evidence type="ECO:0000256" key="1">
    <source>
        <dbReference type="ARBA" id="ARBA00004141"/>
    </source>
</evidence>
<evidence type="ECO:0000256" key="5">
    <source>
        <dbReference type="ARBA" id="ARBA00023136"/>
    </source>
</evidence>
<keyword evidence="2 8" id="KW-0812">Transmembrane</keyword>
<keyword evidence="6" id="KW-0675">Receptor</keyword>
<evidence type="ECO:0000256" key="7">
    <source>
        <dbReference type="ARBA" id="ARBA00023224"/>
    </source>
</evidence>
<gene>
    <name evidence="10" type="ORF">OS493_035942</name>
</gene>
<dbReference type="PANTHER" id="PTHR45695:SF9">
    <property type="entry name" value="LEUCOKININ RECEPTOR"/>
    <property type="match status" value="1"/>
</dbReference>
<dbReference type="GO" id="GO:0005886">
    <property type="term" value="C:plasma membrane"/>
    <property type="evidence" value="ECO:0007669"/>
    <property type="project" value="TreeGrafter"/>
</dbReference>
<feature type="domain" description="G-protein coupled receptors family 1 profile" evidence="9">
    <location>
        <begin position="1"/>
        <end position="191"/>
    </location>
</feature>
<feature type="transmembrane region" description="Helical" evidence="8">
    <location>
        <begin position="172"/>
        <end position="194"/>
    </location>
</feature>
<evidence type="ECO:0000256" key="8">
    <source>
        <dbReference type="SAM" id="Phobius"/>
    </source>
</evidence>
<dbReference type="InterPro" id="IPR017452">
    <property type="entry name" value="GPCR_Rhodpsn_7TM"/>
</dbReference>
<evidence type="ECO:0000256" key="2">
    <source>
        <dbReference type="ARBA" id="ARBA00022692"/>
    </source>
</evidence>